<name>A0A099IAZ4_CLOIN</name>
<reference evidence="1 2" key="1">
    <citation type="submission" date="2014-08" db="EMBL/GenBank/DDBJ databases">
        <title>Clostridium innocuum, an unnegligible vancomycin-resistant pathogen causing extra-intestinal infections.</title>
        <authorList>
            <person name="Feng Y."/>
            <person name="Chiu C.-H."/>
        </authorList>
    </citation>
    <scope>NUCLEOTIDE SEQUENCE [LARGE SCALE GENOMIC DNA]</scope>
    <source>
        <strain evidence="1 2">AN88</strain>
    </source>
</reference>
<gene>
    <name evidence="1" type="ORF">CIAN88_06055</name>
</gene>
<protein>
    <submittedName>
        <fullName evidence="1">Uncharacterized protein</fullName>
    </submittedName>
</protein>
<accession>A0A099IAZ4</accession>
<comment type="caution">
    <text evidence="1">The sequence shown here is derived from an EMBL/GenBank/DDBJ whole genome shotgun (WGS) entry which is preliminary data.</text>
</comment>
<evidence type="ECO:0000313" key="1">
    <source>
        <dbReference type="EMBL" id="KGJ54103.1"/>
    </source>
</evidence>
<organism evidence="1 2">
    <name type="scientific">Clostridium innocuum</name>
    <dbReference type="NCBI Taxonomy" id="1522"/>
    <lineage>
        <taxon>Bacteria</taxon>
        <taxon>Bacillati</taxon>
        <taxon>Bacillota</taxon>
        <taxon>Clostridia</taxon>
        <taxon>Eubacteriales</taxon>
        <taxon>Clostridiaceae</taxon>
        <taxon>Clostridium</taxon>
    </lineage>
</organism>
<dbReference type="EMBL" id="JQIF01000023">
    <property type="protein sequence ID" value="KGJ54103.1"/>
    <property type="molecule type" value="Genomic_DNA"/>
</dbReference>
<proteinExistence type="predicted"/>
<dbReference type="RefSeq" id="WP_002607715.1">
    <property type="nucleotide sequence ID" value="NZ_JAKNTM010000001.1"/>
</dbReference>
<dbReference type="AlphaFoldDB" id="A0A099IAZ4"/>
<evidence type="ECO:0000313" key="2">
    <source>
        <dbReference type="Proteomes" id="UP000030008"/>
    </source>
</evidence>
<dbReference type="Proteomes" id="UP000030008">
    <property type="component" value="Unassembled WGS sequence"/>
</dbReference>
<sequence>MLIFNNYLIQGVEKEESCVNCRYYVQHYTKADKEFIRCFMGHCVNKRMRNVKPSHSCENFEHVKDSD</sequence>